<protein>
    <submittedName>
        <fullName evidence="1">Septum formation inhibitor Maf</fullName>
    </submittedName>
</protein>
<organism evidence="1 2">
    <name type="scientific">Christiangramia crocea</name>
    <dbReference type="NCBI Taxonomy" id="2904124"/>
    <lineage>
        <taxon>Bacteria</taxon>
        <taxon>Pseudomonadati</taxon>
        <taxon>Bacteroidota</taxon>
        <taxon>Flavobacteriia</taxon>
        <taxon>Flavobacteriales</taxon>
        <taxon>Flavobacteriaceae</taxon>
        <taxon>Christiangramia</taxon>
    </lineage>
</organism>
<dbReference type="RefSeq" id="WP_240098343.1">
    <property type="nucleotide sequence ID" value="NZ_JAJSON010000019.1"/>
</dbReference>
<keyword evidence="2" id="KW-1185">Reference proteome</keyword>
<sequence length="295" mass="34865">MFRHSVYLLFLLLSFSCGNEQYGDQDFELSEEFKNYWYSGKAEITSYDLEQARYGEIRNGEAVLIYVTEDFLPKEQVKANSQNDENISVLKLNSTKQFTTGIYPYSIMQSCFYPLNGEQHALKVSASVQEWCGQVYMQLNNRGDYVIKSHSYFQGEADQEINMKERNLENEIWTRLRLDDENLPVGEFQMIPSFEYLRLSHKAIKYYSAYAEYYTDGDLNIYSLEYPELKRSLKIYFSRTFPFTIEKWEESYPSGFGENPEILTTKAVKKQRIKTDYWTKNSNNNLPLREKLELN</sequence>
<comment type="caution">
    <text evidence="1">The sequence shown here is derived from an EMBL/GenBank/DDBJ whole genome shotgun (WGS) entry which is preliminary data.</text>
</comment>
<dbReference type="EMBL" id="JAJSON010000019">
    <property type="protein sequence ID" value="MCG9971775.1"/>
    <property type="molecule type" value="Genomic_DNA"/>
</dbReference>
<name>A0A9X2A639_9FLAO</name>
<dbReference type="Proteomes" id="UP001139344">
    <property type="component" value="Unassembled WGS sequence"/>
</dbReference>
<evidence type="ECO:0000313" key="2">
    <source>
        <dbReference type="Proteomes" id="UP001139344"/>
    </source>
</evidence>
<accession>A0A9X2A639</accession>
<reference evidence="1" key="1">
    <citation type="submission" date="2021-12" db="EMBL/GenBank/DDBJ databases">
        <title>Description of Gramella crocea sp. nov., a new bacterium isolated from activated sludge.</title>
        <authorList>
            <person name="Zhang X."/>
        </authorList>
    </citation>
    <scope>NUCLEOTIDE SEQUENCE</scope>
    <source>
        <strain evidence="1">YB25</strain>
    </source>
</reference>
<evidence type="ECO:0000313" key="1">
    <source>
        <dbReference type="EMBL" id="MCG9971775.1"/>
    </source>
</evidence>
<proteinExistence type="predicted"/>
<dbReference type="PROSITE" id="PS51257">
    <property type="entry name" value="PROKAR_LIPOPROTEIN"/>
    <property type="match status" value="1"/>
</dbReference>
<gene>
    <name evidence="1" type="ORF">LU635_09015</name>
</gene>
<dbReference type="AlphaFoldDB" id="A0A9X2A639"/>